<feature type="region of interest" description="Disordered" evidence="1">
    <location>
        <begin position="1"/>
        <end position="35"/>
    </location>
</feature>
<dbReference type="EMBL" id="CP022098">
    <property type="protein sequence ID" value="ATB34775.1"/>
    <property type="molecule type" value="Genomic_DNA"/>
</dbReference>
<organism evidence="3 4">
    <name type="scientific">Cystobacter fuscus</name>
    <dbReference type="NCBI Taxonomy" id="43"/>
    <lineage>
        <taxon>Bacteria</taxon>
        <taxon>Pseudomonadati</taxon>
        <taxon>Myxococcota</taxon>
        <taxon>Myxococcia</taxon>
        <taxon>Myxococcales</taxon>
        <taxon>Cystobacterineae</taxon>
        <taxon>Archangiaceae</taxon>
        <taxon>Cystobacter</taxon>
    </lineage>
</organism>
<reference evidence="3 4" key="1">
    <citation type="submission" date="2017-06" db="EMBL/GenBank/DDBJ databases">
        <title>Sequencing and comparative analysis of myxobacterial genomes.</title>
        <authorList>
            <person name="Rupp O."/>
            <person name="Goesmann A."/>
            <person name="Sogaard-Andersen L."/>
        </authorList>
    </citation>
    <scope>NUCLEOTIDE SEQUENCE [LARGE SCALE GENOMIC DNA]</scope>
    <source>
        <strain evidence="3 4">DSM 52655</strain>
    </source>
</reference>
<gene>
    <name evidence="3" type="ORF">CYFUS_000182</name>
</gene>
<dbReference type="InterPro" id="IPR025382">
    <property type="entry name" value="Cap4-like_endonuclease_dom"/>
</dbReference>
<accession>A0A250ISP3</accession>
<protein>
    <recommendedName>
        <fullName evidence="2">CD-NTase associated protein 4-like DNA endonuclease domain-containing protein</fullName>
    </recommendedName>
</protein>
<sequence>MGRLTSAKKKKKKKVKGPTETTKLADDVVDTSTEDEEEGGSILGKLYNHKLDFLDRLGSLNLVSTCCFKLKLSNGTSSESKHHITFVELDADEQKVAADRVQAEHSLTEQAEFPEATHFIVSDMTPTGHDQSAIGVIATYLEHRYGTSESFPVAAIHRSLFDEIRRRSNREGTWDDLDLLLKQKGVSRSDFEKLLSKVHPRRDAESQWLELSKELESASIPVRRRIRIGNFWHRYRVERIDESNEILQRRRDAVVAVIEQLIMAGIEDVSTVLSEVSAKIPADQSFDSDYTCAMALYEFCNIEDPVVQKTHPQPSEEAP</sequence>
<evidence type="ECO:0000313" key="4">
    <source>
        <dbReference type="Proteomes" id="UP000217257"/>
    </source>
</evidence>
<evidence type="ECO:0000256" key="1">
    <source>
        <dbReference type="SAM" id="MobiDB-lite"/>
    </source>
</evidence>
<dbReference type="Proteomes" id="UP000217257">
    <property type="component" value="Chromosome"/>
</dbReference>
<dbReference type="KEGG" id="cfus:CYFUS_000182"/>
<dbReference type="Pfam" id="PF14130">
    <property type="entry name" value="Cap4_nuclease"/>
    <property type="match status" value="1"/>
</dbReference>
<dbReference type="GO" id="GO:0004518">
    <property type="term" value="F:nuclease activity"/>
    <property type="evidence" value="ECO:0007669"/>
    <property type="project" value="InterPro"/>
</dbReference>
<evidence type="ECO:0000313" key="3">
    <source>
        <dbReference type="EMBL" id="ATB34775.1"/>
    </source>
</evidence>
<feature type="domain" description="CD-NTase associated protein 4-like DNA endonuclease" evidence="2">
    <location>
        <begin position="26"/>
        <end position="168"/>
    </location>
</feature>
<proteinExistence type="predicted"/>
<evidence type="ECO:0000259" key="2">
    <source>
        <dbReference type="Pfam" id="PF14130"/>
    </source>
</evidence>
<name>A0A250ISP3_9BACT</name>
<feature type="compositionally biased region" description="Basic residues" evidence="1">
    <location>
        <begin position="1"/>
        <end position="16"/>
    </location>
</feature>
<dbReference type="AlphaFoldDB" id="A0A250ISP3"/>